<feature type="compositionally biased region" description="Polar residues" evidence="1">
    <location>
        <begin position="211"/>
        <end position="220"/>
    </location>
</feature>
<name>A0AAW0EMS4_9TRYP</name>
<comment type="caution">
    <text evidence="2">The sequence shown here is derived from an EMBL/GenBank/DDBJ whole genome shotgun (WGS) entry which is preliminary data.</text>
</comment>
<organism evidence="2 3">
    <name type="scientific">Novymonas esmeraldas</name>
    <dbReference type="NCBI Taxonomy" id="1808958"/>
    <lineage>
        <taxon>Eukaryota</taxon>
        <taxon>Discoba</taxon>
        <taxon>Euglenozoa</taxon>
        <taxon>Kinetoplastea</taxon>
        <taxon>Metakinetoplastina</taxon>
        <taxon>Trypanosomatida</taxon>
        <taxon>Trypanosomatidae</taxon>
        <taxon>Novymonas</taxon>
    </lineage>
</organism>
<sequence length="829" mass="89340">MEALHLPFTPGSATDVLHPFHVAHLSYSLLRHALSAFHPDTAVVRRIHHRPRSSHGVETERRVGVESLAGDDGVSVTSSRQSRRSSAAMDAAGDRPHRRRRSSSGDSAATPSGQRHRRRSSLESGASGREAREAADATTTSGRRTRSAEEPLAVSRRASIDGAGSSSTSVPGSSGGRVRRSHSDGVRGRTRSLPGGGGGGGDGNVAGTGTNARSASSVSHPLSPAATAAAASGMTPPLAPPPPVTDIGKPPLGSRRPSSSRTPAGTPDLATRSRHRHHRSGSEGLSSSSRRSSRSRRSERGGDDNDDDDGAGSVVVIDDGEAARLTASVSAWSPARLWNRVRTRQVTRAAYLIDHVLHAVPVVVVHYCCELKRQLATLPLLRFADSLTPTSTTAAAAAAAWLPTEETLEAAPTPRLAHFLLTRWVLATVESYVAKVFFLDESLVVRQLRSRRLRRRLLGWGLRLVSRTLFDPILLSVVVPILLSWSIAPDAGDATRPPRVLLTVPGAVRGLAVSAAGVAVQWLVMPLASHLVDRAVLTVFEAVEYLIMRRYARWSDDEDEDEDEDELDEAEDGGAGGGGGDDDRMSLVSGISDGMRSQQSVSAALSRDATPAEKRVQREQRQLRRERRERQRRRERRQAEREHAMRAAVLRAIVYRVVASLVAQSLIDHPLSVLVELLRGRATLHFTGLLQPYAAMTADKDGLSWVNLWRYASRLPHPTAAVPSSEDGDGDVPPLVTALRRAGRAMTQELVVLTSSVVAVSGQTEAITDVRRRAAQAVARGDTPSAADSAEFMAHSLSSLSPFYHGLQFTVIDKLLSFYMAVWTRLSKQ</sequence>
<feature type="compositionally biased region" description="Basic and acidic residues" evidence="1">
    <location>
        <begin position="55"/>
        <end position="64"/>
    </location>
</feature>
<feature type="region of interest" description="Disordered" evidence="1">
    <location>
        <begin position="48"/>
        <end position="313"/>
    </location>
</feature>
<feature type="compositionally biased region" description="Basic and acidic residues" evidence="1">
    <location>
        <begin position="610"/>
        <end position="629"/>
    </location>
</feature>
<dbReference type="Proteomes" id="UP001430356">
    <property type="component" value="Unassembled WGS sequence"/>
</dbReference>
<keyword evidence="3" id="KW-1185">Reference proteome</keyword>
<feature type="compositionally biased region" description="Low complexity" evidence="1">
    <location>
        <begin position="162"/>
        <end position="172"/>
    </location>
</feature>
<dbReference type="AlphaFoldDB" id="A0AAW0EMS4"/>
<feature type="compositionally biased region" description="Low complexity" evidence="1">
    <location>
        <begin position="250"/>
        <end position="267"/>
    </location>
</feature>
<feature type="compositionally biased region" description="Gly residues" evidence="1">
    <location>
        <begin position="194"/>
        <end position="206"/>
    </location>
</feature>
<evidence type="ECO:0000313" key="3">
    <source>
        <dbReference type="Proteomes" id="UP001430356"/>
    </source>
</evidence>
<dbReference type="EMBL" id="JAECZO010000040">
    <property type="protein sequence ID" value="KAK7194644.1"/>
    <property type="molecule type" value="Genomic_DNA"/>
</dbReference>
<proteinExistence type="predicted"/>
<evidence type="ECO:0000313" key="2">
    <source>
        <dbReference type="EMBL" id="KAK7194644.1"/>
    </source>
</evidence>
<feature type="compositionally biased region" description="Low complexity" evidence="1">
    <location>
        <begin position="78"/>
        <end position="91"/>
    </location>
</feature>
<gene>
    <name evidence="2" type="ORF">NESM_000383300</name>
</gene>
<protein>
    <submittedName>
        <fullName evidence="2">Uncharacterized protein</fullName>
    </submittedName>
</protein>
<feature type="compositionally biased region" description="Acidic residues" evidence="1">
    <location>
        <begin position="557"/>
        <end position="572"/>
    </location>
</feature>
<evidence type="ECO:0000256" key="1">
    <source>
        <dbReference type="SAM" id="MobiDB-lite"/>
    </source>
</evidence>
<reference evidence="2 3" key="1">
    <citation type="journal article" date="2021" name="MBio">
        <title>A New Model Trypanosomatid, Novymonas esmeraldas: Genomic Perception of Its 'Candidatus Pandoraea novymonadis' Endosymbiont.</title>
        <authorList>
            <person name="Zakharova A."/>
            <person name="Saura A."/>
            <person name="Butenko A."/>
            <person name="Podesvova L."/>
            <person name="Warmusova S."/>
            <person name="Kostygov A.Y."/>
            <person name="Nenarokova A."/>
            <person name="Lukes J."/>
            <person name="Opperdoes F.R."/>
            <person name="Yurchenko V."/>
        </authorList>
    </citation>
    <scope>NUCLEOTIDE SEQUENCE [LARGE SCALE GENOMIC DNA]</scope>
    <source>
        <strain evidence="2 3">E262AT.01</strain>
    </source>
</reference>
<feature type="region of interest" description="Disordered" evidence="1">
    <location>
        <begin position="557"/>
        <end position="641"/>
    </location>
</feature>
<accession>A0AAW0EMS4</accession>